<keyword evidence="3" id="KW-1185">Reference proteome</keyword>
<dbReference type="Proteomes" id="UP000283090">
    <property type="component" value="Unassembled WGS sequence"/>
</dbReference>
<evidence type="ECO:0000313" key="3">
    <source>
        <dbReference type="Proteomes" id="UP000283090"/>
    </source>
</evidence>
<accession>A0A437ADF5</accession>
<dbReference type="RefSeq" id="XP_067494655.1">
    <property type="nucleotide sequence ID" value="XM_067629919.1"/>
</dbReference>
<comment type="caution">
    <text evidence="2">The sequence shown here is derived from an EMBL/GenBank/DDBJ whole genome shotgun (WGS) entry which is preliminary data.</text>
</comment>
<dbReference type="OrthoDB" id="5295622at2759"/>
<dbReference type="GeneID" id="93582443"/>
<evidence type="ECO:0000256" key="1">
    <source>
        <dbReference type="SAM" id="Coils"/>
    </source>
</evidence>
<reference evidence="2 3" key="1">
    <citation type="submission" date="2019-01" db="EMBL/GenBank/DDBJ databases">
        <title>Intercellular communication is required for trap formation in the nematode-trapping fungus Duddingtonia flagrans.</title>
        <authorList>
            <person name="Youssar L."/>
            <person name="Wernet V."/>
            <person name="Hensel N."/>
            <person name="Hildebrandt H.-G."/>
            <person name="Fischer R."/>
        </authorList>
    </citation>
    <scope>NUCLEOTIDE SEQUENCE [LARGE SCALE GENOMIC DNA]</scope>
    <source>
        <strain evidence="2 3">CBS H-5679</strain>
    </source>
</reference>
<gene>
    <name evidence="2" type="ORF">DFL_000132</name>
</gene>
<dbReference type="AlphaFoldDB" id="A0A437ADF5"/>
<dbReference type="VEuPathDB" id="FungiDB:DFL_000132"/>
<protein>
    <submittedName>
        <fullName evidence="2">Uncharacterized protein</fullName>
    </submittedName>
</protein>
<proteinExistence type="predicted"/>
<feature type="coiled-coil region" evidence="1">
    <location>
        <begin position="3"/>
        <end position="30"/>
    </location>
</feature>
<keyword evidence="1" id="KW-0175">Coiled coil</keyword>
<dbReference type="EMBL" id="SAEB01000001">
    <property type="protein sequence ID" value="RVD89111.1"/>
    <property type="molecule type" value="Genomic_DNA"/>
</dbReference>
<name>A0A437ADF5_ARTFL</name>
<evidence type="ECO:0000313" key="2">
    <source>
        <dbReference type="EMBL" id="RVD89111.1"/>
    </source>
</evidence>
<organism evidence="2 3">
    <name type="scientific">Arthrobotrys flagrans</name>
    <name type="common">Nematode-trapping fungus</name>
    <name type="synonym">Trichothecium flagrans</name>
    <dbReference type="NCBI Taxonomy" id="97331"/>
    <lineage>
        <taxon>Eukaryota</taxon>
        <taxon>Fungi</taxon>
        <taxon>Dikarya</taxon>
        <taxon>Ascomycota</taxon>
        <taxon>Pezizomycotina</taxon>
        <taxon>Orbiliomycetes</taxon>
        <taxon>Orbiliales</taxon>
        <taxon>Orbiliaceae</taxon>
        <taxon>Arthrobotrys</taxon>
    </lineage>
</organism>
<sequence>MTYSNLLDAMQTLQEELTSLQKKFNELRGVYEGLIITCQTFDVDNRKMDENIQDGATAILSLLSIGSVCQEIRIDQMNMFIAANPDIARRYEIETGLMSCDQGASLKA</sequence>